<dbReference type="EMBL" id="MK770119">
    <property type="protein sequence ID" value="QCW23910.1"/>
    <property type="molecule type" value="Genomic_DNA"/>
</dbReference>
<evidence type="ECO:0000256" key="1">
    <source>
        <dbReference type="SAM" id="Phobius"/>
    </source>
</evidence>
<accession>A0A4Y5P1S2</accession>
<feature type="transmembrane region" description="Helical" evidence="1">
    <location>
        <begin position="6"/>
        <end position="24"/>
    </location>
</feature>
<keyword evidence="1" id="KW-0472">Membrane</keyword>
<sequence>MLIPLWMVTAVGMLLSFLIAYVLILRHQRAEMVDDATKIIHHLSDDIDAIARLPIQQFRQVYSAEVLAYKIARRGR</sequence>
<keyword evidence="1" id="KW-0812">Transmembrane</keyword>
<evidence type="ECO:0000313" key="3">
    <source>
        <dbReference type="Proteomes" id="UP000308921"/>
    </source>
</evidence>
<dbReference type="Proteomes" id="UP000308921">
    <property type="component" value="Segment"/>
</dbReference>
<keyword evidence="1" id="KW-1133">Transmembrane helix</keyword>
<protein>
    <submittedName>
        <fullName evidence="2">Uncharacterized protein</fullName>
    </submittedName>
</protein>
<keyword evidence="3" id="KW-1185">Reference proteome</keyword>
<reference evidence="2 3" key="1">
    <citation type="submission" date="2019-04" db="EMBL/GenBank/DDBJ databases">
        <title>Complete genome sequence of Pantoea bacteriophage vB_PagS_AAS21.</title>
        <authorList>
            <person name="Truncaite L."/>
            <person name="Simoliuniene M."/>
            <person name="Zajanckauskaite A."/>
            <person name="Meskys R."/>
            <person name="Simoliunas E."/>
        </authorList>
    </citation>
    <scope>NUCLEOTIDE SEQUENCE [LARGE SCALE GENOMIC DNA]</scope>
</reference>
<name>A0A4Y5P1S2_9CAUD</name>
<evidence type="ECO:0000313" key="2">
    <source>
        <dbReference type="EMBL" id="QCW23910.1"/>
    </source>
</evidence>
<proteinExistence type="predicted"/>
<organism evidence="2 3">
    <name type="scientific">Pantoea phage vB_PagS_AAS21</name>
    <dbReference type="NCBI Taxonomy" id="2575261"/>
    <lineage>
        <taxon>Viruses</taxon>
        <taxon>Duplodnaviria</taxon>
        <taxon>Heunggongvirae</taxon>
        <taxon>Uroviricota</taxon>
        <taxon>Caudoviricetes</taxon>
        <taxon>Demerecviridae</taxon>
        <taxon>Keyvirus</taxon>
        <taxon>Keyvirus AAS21</taxon>
    </lineage>
</organism>
<gene>
    <name evidence="2" type="ORF">AAS21_gp172</name>
</gene>